<reference evidence="2 3" key="2">
    <citation type="submission" date="2018-11" db="EMBL/GenBank/DDBJ databases">
        <authorList>
            <consortium name="Pathogen Informatics"/>
        </authorList>
    </citation>
    <scope>NUCLEOTIDE SEQUENCE [LARGE SCALE GENOMIC DNA]</scope>
</reference>
<name>A0A0N4TSJ1_BRUPA</name>
<evidence type="ECO:0000313" key="3">
    <source>
        <dbReference type="Proteomes" id="UP000278627"/>
    </source>
</evidence>
<keyword evidence="3" id="KW-1185">Reference proteome</keyword>
<feature type="compositionally biased region" description="Low complexity" evidence="1">
    <location>
        <begin position="70"/>
        <end position="81"/>
    </location>
</feature>
<dbReference type="WBParaSite" id="BPAG_0001166601-mRNA-1">
    <property type="protein sequence ID" value="BPAG_0001166601-mRNA-1"/>
    <property type="gene ID" value="BPAG_0001166601"/>
</dbReference>
<dbReference type="Proteomes" id="UP000278627">
    <property type="component" value="Unassembled WGS sequence"/>
</dbReference>
<protein>
    <submittedName>
        <fullName evidence="2 4">Uncharacterized protein</fullName>
    </submittedName>
</protein>
<proteinExistence type="predicted"/>
<accession>A0A0N4TSJ1</accession>
<evidence type="ECO:0000256" key="1">
    <source>
        <dbReference type="SAM" id="MobiDB-lite"/>
    </source>
</evidence>
<evidence type="ECO:0000313" key="4">
    <source>
        <dbReference type="WBParaSite" id="BPAG_0001166601-mRNA-1"/>
    </source>
</evidence>
<feature type="region of interest" description="Disordered" evidence="1">
    <location>
        <begin position="68"/>
        <end position="87"/>
    </location>
</feature>
<dbReference type="EMBL" id="UZAD01013240">
    <property type="protein sequence ID" value="VDN92814.1"/>
    <property type="molecule type" value="Genomic_DNA"/>
</dbReference>
<evidence type="ECO:0000313" key="2">
    <source>
        <dbReference type="EMBL" id="VDN92814.1"/>
    </source>
</evidence>
<gene>
    <name evidence="2" type="ORF">BPAG_LOCUS11628</name>
</gene>
<organism evidence="4">
    <name type="scientific">Brugia pahangi</name>
    <name type="common">Filarial nematode worm</name>
    <dbReference type="NCBI Taxonomy" id="6280"/>
    <lineage>
        <taxon>Eukaryota</taxon>
        <taxon>Metazoa</taxon>
        <taxon>Ecdysozoa</taxon>
        <taxon>Nematoda</taxon>
        <taxon>Chromadorea</taxon>
        <taxon>Rhabditida</taxon>
        <taxon>Spirurina</taxon>
        <taxon>Spiruromorpha</taxon>
        <taxon>Filarioidea</taxon>
        <taxon>Onchocercidae</taxon>
        <taxon>Brugia</taxon>
    </lineage>
</organism>
<reference evidence="4" key="1">
    <citation type="submission" date="2017-02" db="UniProtKB">
        <authorList>
            <consortium name="WormBaseParasite"/>
        </authorList>
    </citation>
    <scope>IDENTIFICATION</scope>
</reference>
<sequence length="87" mass="9978">MLLYTAENNVHNIVHVQRKSPATSSFPGNSKYLKIAASRDLPLGRIHFRLDKFNNEISSLQSLYTKMKTTHSSTHQQRQTSPLIRNI</sequence>
<dbReference type="AlphaFoldDB" id="A0A0N4TSJ1"/>